<keyword evidence="1" id="KW-1133">Transmembrane helix</keyword>
<reference evidence="2" key="1">
    <citation type="journal article" date="2015" name="Nature">
        <title>Complex archaea that bridge the gap between prokaryotes and eukaryotes.</title>
        <authorList>
            <person name="Spang A."/>
            <person name="Saw J.H."/>
            <person name="Jorgensen S.L."/>
            <person name="Zaremba-Niedzwiedzka K."/>
            <person name="Martijn J."/>
            <person name="Lind A.E."/>
            <person name="van Eijk R."/>
            <person name="Schleper C."/>
            <person name="Guy L."/>
            <person name="Ettema T.J."/>
        </authorList>
    </citation>
    <scope>NUCLEOTIDE SEQUENCE</scope>
</reference>
<accession>A0A0F9JEX3</accession>
<dbReference type="EMBL" id="LAZR01016467">
    <property type="protein sequence ID" value="KKM04366.1"/>
    <property type="molecule type" value="Genomic_DNA"/>
</dbReference>
<organism evidence="2">
    <name type="scientific">marine sediment metagenome</name>
    <dbReference type="NCBI Taxonomy" id="412755"/>
    <lineage>
        <taxon>unclassified sequences</taxon>
        <taxon>metagenomes</taxon>
        <taxon>ecological metagenomes</taxon>
    </lineage>
</organism>
<name>A0A0F9JEX3_9ZZZZ</name>
<gene>
    <name evidence="2" type="ORF">LCGC14_1764900</name>
</gene>
<proteinExistence type="predicted"/>
<feature type="transmembrane region" description="Helical" evidence="1">
    <location>
        <begin position="69"/>
        <end position="90"/>
    </location>
</feature>
<evidence type="ECO:0000256" key="1">
    <source>
        <dbReference type="SAM" id="Phobius"/>
    </source>
</evidence>
<protein>
    <submittedName>
        <fullName evidence="2">Uncharacterized protein</fullName>
    </submittedName>
</protein>
<dbReference type="AlphaFoldDB" id="A0A0F9JEX3"/>
<keyword evidence="1" id="KW-0472">Membrane</keyword>
<keyword evidence="1" id="KW-0812">Transmembrane</keyword>
<evidence type="ECO:0000313" key="2">
    <source>
        <dbReference type="EMBL" id="KKM04366.1"/>
    </source>
</evidence>
<sequence length="126" mass="14863">MKRKITLRPADHPMFDGKTHVSFVPKRPPPPVEFREIEEAMCQTTPGQHPSVWIGFRLWNRYRDRLKTALKWIGIYSCMALILVVGFWMLQWVPCDQPTTLTWGHSHCELFSGAPNWILRFLRLPF</sequence>
<comment type="caution">
    <text evidence="2">The sequence shown here is derived from an EMBL/GenBank/DDBJ whole genome shotgun (WGS) entry which is preliminary data.</text>
</comment>